<dbReference type="AlphaFoldDB" id="A0A1Y1W4K3"/>
<feature type="region of interest" description="Disordered" evidence="2">
    <location>
        <begin position="1"/>
        <end position="68"/>
    </location>
</feature>
<dbReference type="PROSITE" id="PS50969">
    <property type="entry name" value="FCP1"/>
    <property type="match status" value="1"/>
</dbReference>
<dbReference type="Pfam" id="PF03031">
    <property type="entry name" value="NIF"/>
    <property type="match status" value="1"/>
</dbReference>
<dbReference type="Proteomes" id="UP000193922">
    <property type="component" value="Unassembled WGS sequence"/>
</dbReference>
<dbReference type="OrthoDB" id="1711508at2759"/>
<dbReference type="InterPro" id="IPR036412">
    <property type="entry name" value="HAD-like_sf"/>
</dbReference>
<comment type="subcellular location">
    <subcellularLocation>
        <location evidence="1">Mitochondrion inner membrane</location>
        <topology evidence="1">Single-pass membrane protein</topology>
    </subcellularLocation>
</comment>
<protein>
    <recommendedName>
        <fullName evidence="1">Mitochondrial import inner membrane translocase subunit TIM50</fullName>
    </recommendedName>
</protein>
<dbReference type="Gene3D" id="3.40.50.1000">
    <property type="entry name" value="HAD superfamily/HAD-like"/>
    <property type="match status" value="1"/>
</dbReference>
<organism evidence="4 5">
    <name type="scientific">Linderina pennispora</name>
    <dbReference type="NCBI Taxonomy" id="61395"/>
    <lineage>
        <taxon>Eukaryota</taxon>
        <taxon>Fungi</taxon>
        <taxon>Fungi incertae sedis</taxon>
        <taxon>Zoopagomycota</taxon>
        <taxon>Kickxellomycotina</taxon>
        <taxon>Kickxellomycetes</taxon>
        <taxon>Kickxellales</taxon>
        <taxon>Kickxellaceae</taxon>
        <taxon>Linderina</taxon>
    </lineage>
</organism>
<dbReference type="SUPFAM" id="SSF56784">
    <property type="entry name" value="HAD-like"/>
    <property type="match status" value="1"/>
</dbReference>
<keyword evidence="1" id="KW-0809">Transit peptide</keyword>
<proteinExistence type="inferred from homology"/>
<evidence type="ECO:0000313" key="4">
    <source>
        <dbReference type="EMBL" id="ORX68493.1"/>
    </source>
</evidence>
<keyword evidence="5" id="KW-1185">Reference proteome</keyword>
<comment type="caution">
    <text evidence="4">The sequence shown here is derived from an EMBL/GenBank/DDBJ whole genome shotgun (WGS) entry which is preliminary data.</text>
</comment>
<feature type="domain" description="FCP1 homology" evidence="3">
    <location>
        <begin position="94"/>
        <end position="282"/>
    </location>
</feature>
<feature type="compositionally biased region" description="Basic residues" evidence="2">
    <location>
        <begin position="48"/>
        <end position="63"/>
    </location>
</feature>
<comment type="function">
    <text evidence="1">Essential component of the TIM23 complex, a complex that mediates the translocation of transit peptide-containing proteins across the mitochondrial inner membrane.</text>
</comment>
<dbReference type="STRING" id="61395.A0A1Y1W4K3"/>
<keyword evidence="1" id="KW-0813">Transport</keyword>
<comment type="similarity">
    <text evidence="1">Belongs to the TIM50 family.</text>
</comment>
<evidence type="ECO:0000256" key="1">
    <source>
        <dbReference type="RuleBase" id="RU365079"/>
    </source>
</evidence>
<dbReference type="GO" id="GO:0005744">
    <property type="term" value="C:TIM23 mitochondrial import inner membrane translocase complex"/>
    <property type="evidence" value="ECO:0007669"/>
    <property type="project" value="UniProtKB-UniRule"/>
</dbReference>
<sequence>MLPALAGGSAPADNVGLANGKGSRNYMPKPSSPDNARMDTASTGKNASVKKKKKPKKAKKRKGDRSPADVWLLTPLKHNWTDRHWHDFAQNERATPFKELLVLDLNGTLLKRAPVSKTRADGQRGRRGYLRPYLHEFLRFALDNFAVMVWSSAQAPSVHDMLAVAFAGMDKELVRVWDRRFCEIDGGYFKKSLAMKDLRKITDGYTLQDSPFRRIINKFDNVGYTGIDAASKGKWSLDNIVLIDDSEEKVLQPDCHLFISTYEDHNKPDSELKKVTEYLKAYAENRTKYGCLVAYMQQCQWSEFKANSNVSSHNSLRSDVVEDPDKI</sequence>
<comment type="subunit">
    <text evidence="1">Component of the TIM23 complex.</text>
</comment>
<evidence type="ECO:0000256" key="2">
    <source>
        <dbReference type="SAM" id="MobiDB-lite"/>
    </source>
</evidence>
<dbReference type="EMBL" id="MCFD01000009">
    <property type="protein sequence ID" value="ORX68493.1"/>
    <property type="molecule type" value="Genomic_DNA"/>
</dbReference>
<dbReference type="InterPro" id="IPR023214">
    <property type="entry name" value="HAD_sf"/>
</dbReference>
<dbReference type="GeneID" id="63804529"/>
<keyword evidence="1" id="KW-0811">Translocation</keyword>
<gene>
    <name evidence="4" type="ORF">DL89DRAFT_268325</name>
</gene>
<keyword evidence="1" id="KW-0496">Mitochondrion</keyword>
<accession>A0A1Y1W4K3</accession>
<dbReference type="RefSeq" id="XP_040742275.1">
    <property type="nucleotide sequence ID" value="XM_040887881.1"/>
</dbReference>
<name>A0A1Y1W4K3_9FUNG</name>
<dbReference type="InterPro" id="IPR004274">
    <property type="entry name" value="FCP1_dom"/>
</dbReference>
<keyword evidence="1" id="KW-0653">Protein transport</keyword>
<reference evidence="4 5" key="1">
    <citation type="submission" date="2016-07" db="EMBL/GenBank/DDBJ databases">
        <title>Pervasive Adenine N6-methylation of Active Genes in Fungi.</title>
        <authorList>
            <consortium name="DOE Joint Genome Institute"/>
            <person name="Mondo S.J."/>
            <person name="Dannebaum R.O."/>
            <person name="Kuo R.C."/>
            <person name="Labutti K."/>
            <person name="Haridas S."/>
            <person name="Kuo A."/>
            <person name="Salamov A."/>
            <person name="Ahrendt S.R."/>
            <person name="Lipzen A."/>
            <person name="Sullivan W."/>
            <person name="Andreopoulos W.B."/>
            <person name="Clum A."/>
            <person name="Lindquist E."/>
            <person name="Daum C."/>
            <person name="Ramamoorthy G.K."/>
            <person name="Gryganskyi A."/>
            <person name="Culley D."/>
            <person name="Magnuson J.K."/>
            <person name="James T.Y."/>
            <person name="O'Malley M.A."/>
            <person name="Stajich J.E."/>
            <person name="Spatafora J.W."/>
            <person name="Visel A."/>
            <person name="Grigoriev I.V."/>
        </authorList>
    </citation>
    <scope>NUCLEOTIDE SEQUENCE [LARGE SCALE GENOMIC DNA]</scope>
    <source>
        <strain evidence="4 5">ATCC 12442</strain>
    </source>
</reference>
<dbReference type="SMART" id="SM00577">
    <property type="entry name" value="CPDc"/>
    <property type="match status" value="1"/>
</dbReference>
<dbReference type="GO" id="GO:0015031">
    <property type="term" value="P:protein transport"/>
    <property type="evidence" value="ECO:0007669"/>
    <property type="project" value="UniProtKB-KW"/>
</dbReference>
<dbReference type="InterPro" id="IPR050365">
    <property type="entry name" value="TIM50"/>
</dbReference>
<dbReference type="PANTHER" id="PTHR12210">
    <property type="entry name" value="DULLARD PROTEIN PHOSPHATASE"/>
    <property type="match status" value="1"/>
</dbReference>
<evidence type="ECO:0000259" key="3">
    <source>
        <dbReference type="PROSITE" id="PS50969"/>
    </source>
</evidence>
<evidence type="ECO:0000313" key="5">
    <source>
        <dbReference type="Proteomes" id="UP000193922"/>
    </source>
</evidence>